<keyword evidence="3" id="KW-1185">Reference proteome</keyword>
<protein>
    <submittedName>
        <fullName evidence="2">Phage holin family protein</fullName>
    </submittedName>
</protein>
<comment type="caution">
    <text evidence="2">The sequence shown here is derived from an EMBL/GenBank/DDBJ whole genome shotgun (WGS) entry which is preliminary data.</text>
</comment>
<evidence type="ECO:0000313" key="2">
    <source>
        <dbReference type="EMBL" id="KAA9331741.1"/>
    </source>
</evidence>
<organism evidence="2 3">
    <name type="scientific">Adhaeribacter soli</name>
    <dbReference type="NCBI Taxonomy" id="2607655"/>
    <lineage>
        <taxon>Bacteria</taxon>
        <taxon>Pseudomonadati</taxon>
        <taxon>Bacteroidota</taxon>
        <taxon>Cytophagia</taxon>
        <taxon>Cytophagales</taxon>
        <taxon>Hymenobacteraceae</taxon>
        <taxon>Adhaeribacter</taxon>
    </lineage>
</organism>
<accession>A0A5N1IP41</accession>
<dbReference type="RefSeq" id="WP_150904351.1">
    <property type="nucleotide sequence ID" value="NZ_VTWT01000007.1"/>
</dbReference>
<keyword evidence="1" id="KW-0812">Transmembrane</keyword>
<feature type="transmembrane region" description="Helical" evidence="1">
    <location>
        <begin position="82"/>
        <end position="103"/>
    </location>
</feature>
<keyword evidence="1" id="KW-1133">Transmembrane helix</keyword>
<keyword evidence="1" id="KW-0472">Membrane</keyword>
<dbReference type="InterPro" id="IPR009937">
    <property type="entry name" value="Phage_holin_3_6"/>
</dbReference>
<dbReference type="Proteomes" id="UP000326570">
    <property type="component" value="Unassembled WGS sequence"/>
</dbReference>
<name>A0A5N1IP41_9BACT</name>
<dbReference type="AlphaFoldDB" id="A0A5N1IP41"/>
<evidence type="ECO:0000256" key="1">
    <source>
        <dbReference type="SAM" id="Phobius"/>
    </source>
</evidence>
<sequence length="128" mass="14556">MTNADNHNDPSKTGRPGDIMTNLMGYIDTRIDLIRLEIQNKMKAGFVGILHATMLGFTAFMALIFLNVFLGLLLNDLLDSRFWGFGIITAFYLILFLIFFFGLDKKTFQGLADKTFENTIYKNDKTAK</sequence>
<proteinExistence type="predicted"/>
<reference evidence="2 3" key="1">
    <citation type="submission" date="2019-09" db="EMBL/GenBank/DDBJ databases">
        <title>Genome sequence of Adhaeribacter sp. M2.</title>
        <authorList>
            <person name="Srinivasan S."/>
        </authorList>
    </citation>
    <scope>NUCLEOTIDE SEQUENCE [LARGE SCALE GENOMIC DNA]</scope>
    <source>
        <strain evidence="2 3">M2</strain>
    </source>
</reference>
<dbReference type="EMBL" id="VTWT01000007">
    <property type="protein sequence ID" value="KAA9331741.1"/>
    <property type="molecule type" value="Genomic_DNA"/>
</dbReference>
<evidence type="ECO:0000313" key="3">
    <source>
        <dbReference type="Proteomes" id="UP000326570"/>
    </source>
</evidence>
<dbReference type="Pfam" id="PF07332">
    <property type="entry name" value="Phage_holin_3_6"/>
    <property type="match status" value="1"/>
</dbReference>
<gene>
    <name evidence="2" type="ORF">F0P94_13095</name>
</gene>
<feature type="transmembrane region" description="Helical" evidence="1">
    <location>
        <begin position="44"/>
        <end position="70"/>
    </location>
</feature>